<dbReference type="EMBL" id="OA883083">
    <property type="protein sequence ID" value="CAD7277880.1"/>
    <property type="molecule type" value="Genomic_DNA"/>
</dbReference>
<dbReference type="EMBL" id="CAJPEX010001046">
    <property type="protein sequence ID" value="CAG0918032.1"/>
    <property type="molecule type" value="Genomic_DNA"/>
</dbReference>
<evidence type="ECO:0008006" key="3">
    <source>
        <dbReference type="Google" id="ProtNLM"/>
    </source>
</evidence>
<sequence>MKPVCVVPIQSISIPRRSLSWGEQDKIAIATSAGIKIVRPLYRPFLGKAFRIRCEESFIPVPLRDQDEIRKISEDDPPFVSTTLSLDRDVTPSLATNELMSFCEACWSPLIDTVRKECWLATVLVDGRCLIYEYLHVTGEYRPMPFNLPELLNARIMSSDWQDVFTITSALYACGGLSSFSTRPEVTAQLLKAHSSHVVTVAWLPSVVFGKSSYAVLIAGFRSGHICAFKLFVTGGAEVISHKWISDGIESISCLDVSSEGSVIFIGTKSGGLEVIWLIKDSLEKSEVLNWDHAFLEPLPGFASCNLVARSISPSVCELVFSKNQFVICITVEMSLVARSAKIISASKISSGSSPVLSLTTGDNTIMCSDDGRVASMQVIRGNRQRLQQTEIDLGEDSSLHAVTGVGVSRTSAILCAVQCLRVPYDHLKMRDVTRIVFLSNTDAKQLMDILLEGENDSLEAMGDVLEALRLAVADGGKVDLDVLDFENNLRHAKIYRWIMLSECTETGGIQERVKYDGLVFRLASMELLKKFSSTSLSKEELAEARSKIPRILKWLGILCGKDNADFLALTKSLYSKIPKEVLPECEFCPVCDAKVPDLCNGMYNVCLGICERGHKLPRSALTMEICTEFPLRRCDRCLAYAGPSNAWLRTNICNLCDGLWLET</sequence>
<dbReference type="InterPro" id="IPR015943">
    <property type="entry name" value="WD40/YVTN_repeat-like_dom_sf"/>
</dbReference>
<protein>
    <recommendedName>
        <fullName evidence="3">Transcription factor IIIC 90kDa subunit N-terminal domain-containing protein</fullName>
    </recommendedName>
</protein>
<dbReference type="AlphaFoldDB" id="A0A7R9BMQ2"/>
<dbReference type="Proteomes" id="UP000678499">
    <property type="component" value="Unassembled WGS sequence"/>
</dbReference>
<proteinExistence type="predicted"/>
<reference evidence="1" key="1">
    <citation type="submission" date="2020-11" db="EMBL/GenBank/DDBJ databases">
        <authorList>
            <person name="Tran Van P."/>
        </authorList>
    </citation>
    <scope>NUCLEOTIDE SEQUENCE</scope>
</reference>
<dbReference type="Gene3D" id="2.130.10.10">
    <property type="entry name" value="YVTN repeat-like/Quinoprotein amine dehydrogenase"/>
    <property type="match status" value="1"/>
</dbReference>
<keyword evidence="2" id="KW-1185">Reference proteome</keyword>
<gene>
    <name evidence="1" type="ORF">NMOB1V02_LOCUS5600</name>
</gene>
<name>A0A7R9BMQ2_9CRUS</name>
<dbReference type="InterPro" id="IPR036322">
    <property type="entry name" value="WD40_repeat_dom_sf"/>
</dbReference>
<accession>A0A7R9BMQ2</accession>
<evidence type="ECO:0000313" key="1">
    <source>
        <dbReference type="EMBL" id="CAD7277880.1"/>
    </source>
</evidence>
<evidence type="ECO:0000313" key="2">
    <source>
        <dbReference type="Proteomes" id="UP000678499"/>
    </source>
</evidence>
<dbReference type="SUPFAM" id="SSF50978">
    <property type="entry name" value="WD40 repeat-like"/>
    <property type="match status" value="1"/>
</dbReference>
<organism evidence="1">
    <name type="scientific">Notodromas monacha</name>
    <dbReference type="NCBI Taxonomy" id="399045"/>
    <lineage>
        <taxon>Eukaryota</taxon>
        <taxon>Metazoa</taxon>
        <taxon>Ecdysozoa</taxon>
        <taxon>Arthropoda</taxon>
        <taxon>Crustacea</taxon>
        <taxon>Oligostraca</taxon>
        <taxon>Ostracoda</taxon>
        <taxon>Podocopa</taxon>
        <taxon>Podocopida</taxon>
        <taxon>Cypridocopina</taxon>
        <taxon>Cypridoidea</taxon>
        <taxon>Cyprididae</taxon>
        <taxon>Notodromas</taxon>
    </lineage>
</organism>